<sequence length="191" mass="20723">MYNDPQTRTRLILPFMARFYASFAQPLAHFGLRVTVGALLIVEGWPKILSPFAMAGFTEGIGLYPGWFWSLVLAVMQFVGGVLILVGFLTRPAALANGIMLAVTFWFHWTHPYGELALTPEGMAAAQAAGQTLFTADGLRNLAADGGAVFLEQVQFKAEGLSALWTVAALFLAAWGAGPLSVDRTILKREF</sequence>
<reference evidence="9" key="1">
    <citation type="journal article" date="2019" name="Int. J. Syst. Evol. Microbiol.">
        <title>The Global Catalogue of Microorganisms (GCM) 10K type strain sequencing project: providing services to taxonomists for standard genome sequencing and annotation.</title>
        <authorList>
            <consortium name="The Broad Institute Genomics Platform"/>
            <consortium name="The Broad Institute Genome Sequencing Center for Infectious Disease"/>
            <person name="Wu L."/>
            <person name="Ma J."/>
        </authorList>
    </citation>
    <scope>NUCLEOTIDE SEQUENCE [LARGE SCALE GENOMIC DNA]</scope>
    <source>
        <strain evidence="9">CCUG 56029</strain>
    </source>
</reference>
<keyword evidence="3" id="KW-1003">Cell membrane</keyword>
<evidence type="ECO:0000256" key="4">
    <source>
        <dbReference type="ARBA" id="ARBA00022692"/>
    </source>
</evidence>
<name>A0ABW4R5A5_9RHOB</name>
<dbReference type="EMBL" id="JBHUEN010000016">
    <property type="protein sequence ID" value="MFD1881236.1"/>
    <property type="molecule type" value="Genomic_DNA"/>
</dbReference>
<evidence type="ECO:0000313" key="8">
    <source>
        <dbReference type="EMBL" id="MFD1881236.1"/>
    </source>
</evidence>
<feature type="transmembrane region" description="Helical" evidence="7">
    <location>
        <begin position="67"/>
        <end position="86"/>
    </location>
</feature>
<evidence type="ECO:0000256" key="3">
    <source>
        <dbReference type="ARBA" id="ARBA00022475"/>
    </source>
</evidence>
<dbReference type="Proteomes" id="UP001597213">
    <property type="component" value="Unassembled WGS sequence"/>
</dbReference>
<evidence type="ECO:0000256" key="6">
    <source>
        <dbReference type="ARBA" id="ARBA00023136"/>
    </source>
</evidence>
<keyword evidence="9" id="KW-1185">Reference proteome</keyword>
<feature type="transmembrane region" description="Helical" evidence="7">
    <location>
        <begin position="93"/>
        <end position="109"/>
    </location>
</feature>
<keyword evidence="5 7" id="KW-1133">Transmembrane helix</keyword>
<proteinExistence type="inferred from homology"/>
<keyword evidence="6 7" id="KW-0472">Membrane</keyword>
<dbReference type="PANTHER" id="PTHR33452:SF1">
    <property type="entry name" value="INNER MEMBRANE PROTEIN YPHA-RELATED"/>
    <property type="match status" value="1"/>
</dbReference>
<dbReference type="InterPro" id="IPR051907">
    <property type="entry name" value="DoxX-like_oxidoreductase"/>
</dbReference>
<accession>A0ABW4R5A5</accession>
<comment type="similarity">
    <text evidence="2">Belongs to the DoxX family.</text>
</comment>
<protein>
    <submittedName>
        <fullName evidence="8">DoxX family protein</fullName>
    </submittedName>
</protein>
<comment type="subcellular location">
    <subcellularLocation>
        <location evidence="1">Cell membrane</location>
        <topology evidence="1">Multi-pass membrane protein</topology>
    </subcellularLocation>
</comment>
<dbReference type="Pfam" id="PF07681">
    <property type="entry name" value="DoxX"/>
    <property type="match status" value="1"/>
</dbReference>
<keyword evidence="4 7" id="KW-0812">Transmembrane</keyword>
<evidence type="ECO:0000256" key="1">
    <source>
        <dbReference type="ARBA" id="ARBA00004651"/>
    </source>
</evidence>
<dbReference type="RefSeq" id="WP_379140913.1">
    <property type="nucleotide sequence ID" value="NZ_JBHUEN010000016.1"/>
</dbReference>
<evidence type="ECO:0000256" key="2">
    <source>
        <dbReference type="ARBA" id="ARBA00006679"/>
    </source>
</evidence>
<dbReference type="InterPro" id="IPR032808">
    <property type="entry name" value="DoxX"/>
</dbReference>
<feature type="transmembrane region" description="Helical" evidence="7">
    <location>
        <begin position="20"/>
        <end position="42"/>
    </location>
</feature>
<comment type="caution">
    <text evidence="8">The sequence shown here is derived from an EMBL/GenBank/DDBJ whole genome shotgun (WGS) entry which is preliminary data.</text>
</comment>
<feature type="transmembrane region" description="Helical" evidence="7">
    <location>
        <begin position="163"/>
        <end position="182"/>
    </location>
</feature>
<evidence type="ECO:0000313" key="9">
    <source>
        <dbReference type="Proteomes" id="UP001597213"/>
    </source>
</evidence>
<evidence type="ECO:0000256" key="5">
    <source>
        <dbReference type="ARBA" id="ARBA00022989"/>
    </source>
</evidence>
<gene>
    <name evidence="8" type="ORF">ACFSCT_05840</name>
</gene>
<organism evidence="8 9">
    <name type="scientific">Paracoccus pacificus</name>
    <dbReference type="NCBI Taxonomy" id="1463598"/>
    <lineage>
        <taxon>Bacteria</taxon>
        <taxon>Pseudomonadati</taxon>
        <taxon>Pseudomonadota</taxon>
        <taxon>Alphaproteobacteria</taxon>
        <taxon>Rhodobacterales</taxon>
        <taxon>Paracoccaceae</taxon>
        <taxon>Paracoccus</taxon>
    </lineage>
</organism>
<dbReference type="PANTHER" id="PTHR33452">
    <property type="entry name" value="OXIDOREDUCTASE CATD-RELATED"/>
    <property type="match status" value="1"/>
</dbReference>
<evidence type="ECO:0000256" key="7">
    <source>
        <dbReference type="SAM" id="Phobius"/>
    </source>
</evidence>